<feature type="signal peptide" evidence="2">
    <location>
        <begin position="1"/>
        <end position="37"/>
    </location>
</feature>
<dbReference type="eggNOG" id="COG4134">
    <property type="taxonomic scope" value="Bacteria"/>
</dbReference>
<evidence type="ECO:0000313" key="3">
    <source>
        <dbReference type="EMBL" id="KFB11392.1"/>
    </source>
</evidence>
<feature type="chain" id="PRO_5001783141" description="ABC transporter substrate-binding protein" evidence="2">
    <location>
        <begin position="38"/>
        <end position="423"/>
    </location>
</feature>
<dbReference type="Proteomes" id="UP000053675">
    <property type="component" value="Unassembled WGS sequence"/>
</dbReference>
<proteinExistence type="predicted"/>
<keyword evidence="1" id="KW-0574">Periplasm</keyword>
<dbReference type="PANTHER" id="PTHR42779:SF1">
    <property type="entry name" value="PROTEIN YNJB"/>
    <property type="match status" value="1"/>
</dbReference>
<dbReference type="PATRIC" id="fig|472175.3.peg.2432"/>
<evidence type="ECO:0000256" key="2">
    <source>
        <dbReference type="SAM" id="SignalP"/>
    </source>
</evidence>
<dbReference type="InterPro" id="IPR006059">
    <property type="entry name" value="SBP"/>
</dbReference>
<dbReference type="Pfam" id="PF13416">
    <property type="entry name" value="SBP_bac_8"/>
    <property type="match status" value="1"/>
</dbReference>
<evidence type="ECO:0000256" key="1">
    <source>
        <dbReference type="ARBA" id="ARBA00022764"/>
    </source>
</evidence>
<protein>
    <recommendedName>
        <fullName evidence="5">ABC transporter substrate-binding protein</fullName>
    </recommendedName>
</protein>
<reference evidence="3 4" key="1">
    <citation type="submission" date="2014-05" db="EMBL/GenBank/DDBJ databases">
        <title>Draft Genome Sequence of Nitratireductor basaltis Strain UMTGB225, A Marine Bacterium Isolated from Green Barrel Tunicate.</title>
        <authorList>
            <person name="Gan H.Y."/>
        </authorList>
    </citation>
    <scope>NUCLEOTIDE SEQUENCE [LARGE SCALE GENOMIC DNA]</scope>
    <source>
        <strain evidence="3 4">UMTGB225</strain>
    </source>
</reference>
<comment type="caution">
    <text evidence="3">The sequence shown here is derived from an EMBL/GenBank/DDBJ whole genome shotgun (WGS) entry which is preliminary data.</text>
</comment>
<dbReference type="SUPFAM" id="SSF53850">
    <property type="entry name" value="Periplasmic binding protein-like II"/>
    <property type="match status" value="1"/>
</dbReference>
<name>A0A084UEK6_9HYPH</name>
<dbReference type="InterPro" id="IPR027020">
    <property type="entry name" value="YnjB"/>
</dbReference>
<sequence length="423" mass="46658">MTLALVLNQPRNIPEVFVLKKLTIALSLSFVGSLAHADSPDIANWESVVEEARGQTVYFNAWGGAENINAYLEWVGEELRDCCEIELAHVKLDDTANAVAKVVAERAAGRDQGGSVDLIWINGENFASMKERGLLLEKGWAEKLPNWLFVDIANKPTVLTDFTIPVEGQAAPWGMAKLVFFYDSARLEEVSLPSSADELLDWAEANPGRFSYPSPPDFIGSSFLKQVLIETVGDPTVLQQPADEADFDTASAPLFDYLDRLHKVAWREGRAFPQNYPAMKQLLADGELEIIFAFNPSEASNAIANFELPDTVRSFTFEEGTLGNTHFVAIPYNASAKAGALVTANFLMSPEAQLRKQDPEVWGDPTVLGMDKLPETLQADFAALDLGIATLAPEELGPVLEEPHPSWMERVEEAWKRRYTVGN</sequence>
<dbReference type="AlphaFoldDB" id="A0A084UEK6"/>
<dbReference type="EMBL" id="JMQM01000001">
    <property type="protein sequence ID" value="KFB11392.1"/>
    <property type="molecule type" value="Genomic_DNA"/>
</dbReference>
<keyword evidence="4" id="KW-1185">Reference proteome</keyword>
<keyword evidence="2" id="KW-0732">Signal</keyword>
<evidence type="ECO:0000313" key="4">
    <source>
        <dbReference type="Proteomes" id="UP000053675"/>
    </source>
</evidence>
<dbReference type="RefSeq" id="WP_152553001.1">
    <property type="nucleotide sequence ID" value="NZ_JMQM01000001.1"/>
</dbReference>
<evidence type="ECO:0008006" key="5">
    <source>
        <dbReference type="Google" id="ProtNLM"/>
    </source>
</evidence>
<accession>A0A084UEK6</accession>
<organism evidence="3 4">
    <name type="scientific">Nitratireductor basaltis</name>
    <dbReference type="NCBI Taxonomy" id="472175"/>
    <lineage>
        <taxon>Bacteria</taxon>
        <taxon>Pseudomonadati</taxon>
        <taxon>Pseudomonadota</taxon>
        <taxon>Alphaproteobacteria</taxon>
        <taxon>Hyphomicrobiales</taxon>
        <taxon>Phyllobacteriaceae</taxon>
        <taxon>Nitratireductor</taxon>
    </lineage>
</organism>
<dbReference type="OrthoDB" id="3239593at2"/>
<dbReference type="STRING" id="472175.EL18_02440"/>
<dbReference type="NCBIfam" id="NF008633">
    <property type="entry name" value="PRK11622.1"/>
    <property type="match status" value="1"/>
</dbReference>
<dbReference type="PIRSF" id="PIRSF029172">
    <property type="entry name" value="UCP029172_ABC_sbc_YnjB"/>
    <property type="match status" value="1"/>
</dbReference>
<gene>
    <name evidence="3" type="ORF">EL18_02440</name>
</gene>
<dbReference type="Gene3D" id="3.40.190.10">
    <property type="entry name" value="Periplasmic binding protein-like II"/>
    <property type="match status" value="2"/>
</dbReference>
<dbReference type="PANTHER" id="PTHR42779">
    <property type="entry name" value="PROTEIN YNJB"/>
    <property type="match status" value="1"/>
</dbReference>